<dbReference type="Pfam" id="PF13365">
    <property type="entry name" value="Trypsin_2"/>
    <property type="match status" value="1"/>
</dbReference>
<keyword evidence="3 4" id="KW-0720">Serine protease</keyword>
<evidence type="ECO:0000313" key="5">
    <source>
        <dbReference type="EMBL" id="MDQ5769652.1"/>
    </source>
</evidence>
<dbReference type="Proteomes" id="UP001223336">
    <property type="component" value="Unassembled WGS sequence"/>
</dbReference>
<dbReference type="AlphaFoldDB" id="A0AA51ML69"/>
<reference evidence="6 7" key="1">
    <citation type="submission" date="2023-08" db="EMBL/GenBank/DDBJ databases">
        <title>New molecular markers tilS and rpoB for phylogenetic and monitoring studies of the genus Thiothrix biodiversity.</title>
        <authorList>
            <person name="Ravin N.V."/>
            <person name="Smolyakov D."/>
            <person name="Markov N.D."/>
            <person name="Beletsky A.V."/>
            <person name="Mardanov A.V."/>
            <person name="Rudenko T.S."/>
            <person name="Grabovich M.Y."/>
        </authorList>
    </citation>
    <scope>NUCLEOTIDE SEQUENCE</scope>
    <source>
        <strain evidence="6">DNT52</strain>
        <strain evidence="5 7">H33</strain>
    </source>
</reference>
<dbReference type="GO" id="GO:0008236">
    <property type="term" value="F:serine-type peptidase activity"/>
    <property type="evidence" value="ECO:0007669"/>
    <property type="project" value="UniProtKB-KW"/>
</dbReference>
<accession>A0AA51ML69</accession>
<dbReference type="InterPro" id="IPR008256">
    <property type="entry name" value="Peptidase_S1B"/>
</dbReference>
<gene>
    <name evidence="5" type="ORF">RCC75_14005</name>
    <name evidence="6" type="ORF">RCG00_15630</name>
</gene>
<evidence type="ECO:0000256" key="3">
    <source>
        <dbReference type="ARBA" id="ARBA00022825"/>
    </source>
</evidence>
<dbReference type="GO" id="GO:0006508">
    <property type="term" value="P:proteolysis"/>
    <property type="evidence" value="ECO:0007669"/>
    <property type="project" value="UniProtKB-KW"/>
</dbReference>
<dbReference type="EMBL" id="CP133217">
    <property type="protein sequence ID" value="WML85724.1"/>
    <property type="molecule type" value="Genomic_DNA"/>
</dbReference>
<keyword evidence="1 4" id="KW-0645">Protease</keyword>
<name>A0AA51ML69_9GAMM</name>
<dbReference type="PANTHER" id="PTHR43343">
    <property type="entry name" value="PEPTIDASE S12"/>
    <property type="match status" value="1"/>
</dbReference>
<dbReference type="Gene3D" id="2.40.10.120">
    <property type="match status" value="1"/>
</dbReference>
<evidence type="ECO:0000256" key="4">
    <source>
        <dbReference type="RuleBase" id="RU004296"/>
    </source>
</evidence>
<keyword evidence="2 4" id="KW-0378">Hydrolase</keyword>
<dbReference type="EC" id="3.4.21.-" evidence="4"/>
<dbReference type="EMBL" id="JAVFKN010000019">
    <property type="protein sequence ID" value="MDQ5769652.1"/>
    <property type="molecule type" value="Genomic_DNA"/>
</dbReference>
<organism evidence="6">
    <name type="scientific">Thiothrix subterranea</name>
    <dbReference type="NCBI Taxonomy" id="2735563"/>
    <lineage>
        <taxon>Bacteria</taxon>
        <taxon>Pseudomonadati</taxon>
        <taxon>Pseudomonadota</taxon>
        <taxon>Gammaproteobacteria</taxon>
        <taxon>Thiotrichales</taxon>
        <taxon>Thiotrichaceae</taxon>
        <taxon>Thiothrix</taxon>
    </lineage>
</organism>
<dbReference type="RefSeq" id="WP_308135493.1">
    <property type="nucleotide sequence ID" value="NZ_CP133217.1"/>
</dbReference>
<keyword evidence="7" id="KW-1185">Reference proteome</keyword>
<dbReference type="PRINTS" id="PR00839">
    <property type="entry name" value="V8PROTEASE"/>
</dbReference>
<sequence length="377" mass="40000">MMNLPLGANLPLTGNRWTVALTFPHDIRHDLGLAVLPVNEAKQLVIPPQLAHANATEWASAKLNDAGTSYTLTLDTSVLSNPNITRLCVVLYRYGARGPVNVGSNVSVQMDDVFSHSIALGDMQASALIAAEFYQRAGQWKVRALAETSAYGLAALGRRMGMEVDESSPFNTPNNPERQPGNWTGTAFLVAPNVFMTNAHVADGASRIRLSSLQGNLDAEPIISDSTNDLALLRVASPSHLQPLPFRSSGVGLAQSITTLGYPLAGLMGSGIQVTQGVISGLFGAHNDIRLLQFTAPIQPGSSGSPLLDETGAVSGVVSSTFTHAQNMNFAIRHSLAIALMEAANIQYNLQSSAQTLSAAQMVTQTQNAIWRVECAS</sequence>
<dbReference type="Gene3D" id="2.60.60.30">
    <property type="entry name" value="sav2460 like domains"/>
    <property type="match status" value="1"/>
</dbReference>
<protein>
    <recommendedName>
        <fullName evidence="4">Serine protease</fullName>
        <ecNumber evidence="4">3.4.21.-</ecNumber>
    </recommendedName>
</protein>
<evidence type="ECO:0000256" key="1">
    <source>
        <dbReference type="ARBA" id="ARBA00022670"/>
    </source>
</evidence>
<evidence type="ECO:0000256" key="2">
    <source>
        <dbReference type="ARBA" id="ARBA00022801"/>
    </source>
</evidence>
<evidence type="ECO:0000313" key="7">
    <source>
        <dbReference type="Proteomes" id="UP001223336"/>
    </source>
</evidence>
<dbReference type="SUPFAM" id="SSF50494">
    <property type="entry name" value="Trypsin-like serine proteases"/>
    <property type="match status" value="1"/>
</dbReference>
<dbReference type="InterPro" id="IPR051201">
    <property type="entry name" value="Chloro_Bact_Ser_Proteases"/>
</dbReference>
<dbReference type="PANTHER" id="PTHR43343:SF3">
    <property type="entry name" value="PROTEASE DO-LIKE 8, CHLOROPLASTIC"/>
    <property type="match status" value="1"/>
</dbReference>
<proteinExistence type="inferred from homology"/>
<dbReference type="Proteomes" id="UP001229862">
    <property type="component" value="Chromosome"/>
</dbReference>
<dbReference type="InterPro" id="IPR009003">
    <property type="entry name" value="Peptidase_S1_PA"/>
</dbReference>
<comment type="similarity">
    <text evidence="4">Belongs to the peptidase S1B family.</text>
</comment>
<evidence type="ECO:0000313" key="6">
    <source>
        <dbReference type="EMBL" id="WML85724.1"/>
    </source>
</evidence>